<accession>A0AAV9XST1</accession>
<keyword evidence="1" id="KW-0732">Signal</keyword>
<organism evidence="2 3">
    <name type="scientific">Orbilia ellipsospora</name>
    <dbReference type="NCBI Taxonomy" id="2528407"/>
    <lineage>
        <taxon>Eukaryota</taxon>
        <taxon>Fungi</taxon>
        <taxon>Dikarya</taxon>
        <taxon>Ascomycota</taxon>
        <taxon>Pezizomycotina</taxon>
        <taxon>Orbiliomycetes</taxon>
        <taxon>Orbiliales</taxon>
        <taxon>Orbiliaceae</taxon>
        <taxon>Orbilia</taxon>
    </lineage>
</organism>
<comment type="caution">
    <text evidence="2">The sequence shown here is derived from an EMBL/GenBank/DDBJ whole genome shotgun (WGS) entry which is preliminary data.</text>
</comment>
<protein>
    <submittedName>
        <fullName evidence="2">Uncharacterized protein</fullName>
    </submittedName>
</protein>
<dbReference type="Proteomes" id="UP001365542">
    <property type="component" value="Unassembled WGS sequence"/>
</dbReference>
<gene>
    <name evidence="2" type="ORF">TWF694_001569</name>
</gene>
<dbReference type="AlphaFoldDB" id="A0AAV9XST1"/>
<evidence type="ECO:0000256" key="1">
    <source>
        <dbReference type="SAM" id="SignalP"/>
    </source>
</evidence>
<evidence type="ECO:0000313" key="3">
    <source>
        <dbReference type="Proteomes" id="UP001365542"/>
    </source>
</evidence>
<feature type="signal peptide" evidence="1">
    <location>
        <begin position="1"/>
        <end position="23"/>
    </location>
</feature>
<reference evidence="2 3" key="1">
    <citation type="submission" date="2019-10" db="EMBL/GenBank/DDBJ databases">
        <authorList>
            <person name="Palmer J.M."/>
        </authorList>
    </citation>
    <scope>NUCLEOTIDE SEQUENCE [LARGE SCALE GENOMIC DNA]</scope>
    <source>
        <strain evidence="2 3">TWF694</strain>
    </source>
</reference>
<proteinExistence type="predicted"/>
<dbReference type="EMBL" id="JAVHJO010000001">
    <property type="protein sequence ID" value="KAK6544890.1"/>
    <property type="molecule type" value="Genomic_DNA"/>
</dbReference>
<sequence length="93" mass="10112">MQFSIALLATTIGLSTAPFATMAFTIVDTGAEWLGGLGPNYNNDLRCVVNPITADCLWVAGCQKFQPWPPGKTNADWNKCIYCGNPKCRPLCQ</sequence>
<keyword evidence="3" id="KW-1185">Reference proteome</keyword>
<feature type="chain" id="PRO_5043451956" evidence="1">
    <location>
        <begin position="24"/>
        <end position="93"/>
    </location>
</feature>
<evidence type="ECO:0000313" key="2">
    <source>
        <dbReference type="EMBL" id="KAK6544890.1"/>
    </source>
</evidence>
<name>A0AAV9XST1_9PEZI</name>